<keyword evidence="2" id="KW-1185">Reference proteome</keyword>
<reference evidence="1 2" key="1">
    <citation type="submission" date="2015-12" db="EMBL/GenBank/DDBJ databases">
        <title>Haloferax profundi sp. nov. isolated from the Discovery deep brine-seawater interface in the Red Sea.</title>
        <authorList>
            <person name="Zhang G."/>
            <person name="Stingl U."/>
            <person name="Rashid M."/>
        </authorList>
    </citation>
    <scope>NUCLEOTIDE SEQUENCE [LARGE SCALE GENOMIC DNA]</scope>
    <source>
        <strain evidence="1 2">SB29</strain>
    </source>
</reference>
<dbReference type="EMBL" id="LOPV01000042">
    <property type="protein sequence ID" value="KTG30518.1"/>
    <property type="molecule type" value="Genomic_DNA"/>
</dbReference>
<evidence type="ECO:0000313" key="2">
    <source>
        <dbReference type="Proteomes" id="UP000053157"/>
    </source>
</evidence>
<protein>
    <submittedName>
        <fullName evidence="1">Uncharacterized protein</fullName>
    </submittedName>
</protein>
<comment type="caution">
    <text evidence="1">The sequence shown here is derived from an EMBL/GenBank/DDBJ whole genome shotgun (WGS) entry which is preliminary data.</text>
</comment>
<organism evidence="1 2">
    <name type="scientific">Haloferax profundi</name>
    <dbReference type="NCBI Taxonomy" id="1544718"/>
    <lineage>
        <taxon>Archaea</taxon>
        <taxon>Methanobacteriati</taxon>
        <taxon>Methanobacteriota</taxon>
        <taxon>Stenosarchaea group</taxon>
        <taxon>Halobacteria</taxon>
        <taxon>Halobacteriales</taxon>
        <taxon>Haloferacaceae</taxon>
        <taxon>Haloferax</taxon>
    </lineage>
</organism>
<sequence>MHRIAFGIGFATVCRAGEYVGFFSSGCVVVRMTWESLFERAAEYETTDDDISAALRARRGDDD</sequence>
<dbReference type="Proteomes" id="UP000053157">
    <property type="component" value="Unassembled WGS sequence"/>
</dbReference>
<evidence type="ECO:0000313" key="1">
    <source>
        <dbReference type="EMBL" id="KTG30518.1"/>
    </source>
</evidence>
<gene>
    <name evidence="1" type="ORF">AUR66_07425</name>
</gene>
<dbReference type="AlphaFoldDB" id="A0A0W1SW88"/>
<accession>A0A0W1SW88</accession>
<proteinExistence type="predicted"/>
<name>A0A0W1SW88_9EURY</name>